<dbReference type="Gene3D" id="3.40.50.720">
    <property type="entry name" value="NAD(P)-binding Rossmann-like Domain"/>
    <property type="match status" value="1"/>
</dbReference>
<protein>
    <submittedName>
        <fullName evidence="2">Predicted protein</fullName>
    </submittedName>
</protein>
<reference evidence="2 3" key="1">
    <citation type="journal article" date="2008" name="Nature">
        <title>The genome of Laccaria bicolor provides insights into mycorrhizal symbiosis.</title>
        <authorList>
            <person name="Martin F."/>
            <person name="Aerts A."/>
            <person name="Ahren D."/>
            <person name="Brun A."/>
            <person name="Danchin E.G.J."/>
            <person name="Duchaussoy F."/>
            <person name="Gibon J."/>
            <person name="Kohler A."/>
            <person name="Lindquist E."/>
            <person name="Pereda V."/>
            <person name="Salamov A."/>
            <person name="Shapiro H.J."/>
            <person name="Wuyts J."/>
            <person name="Blaudez D."/>
            <person name="Buee M."/>
            <person name="Brokstein P."/>
            <person name="Canbaeck B."/>
            <person name="Cohen D."/>
            <person name="Courty P.E."/>
            <person name="Coutinho P.M."/>
            <person name="Delaruelle C."/>
            <person name="Detter J.C."/>
            <person name="Deveau A."/>
            <person name="DiFazio S."/>
            <person name="Duplessis S."/>
            <person name="Fraissinet-Tachet L."/>
            <person name="Lucic E."/>
            <person name="Frey-Klett P."/>
            <person name="Fourrey C."/>
            <person name="Feussner I."/>
            <person name="Gay G."/>
            <person name="Grimwood J."/>
            <person name="Hoegger P.J."/>
            <person name="Jain P."/>
            <person name="Kilaru S."/>
            <person name="Labbe J."/>
            <person name="Lin Y.C."/>
            <person name="Legue V."/>
            <person name="Le Tacon F."/>
            <person name="Marmeisse R."/>
            <person name="Melayah D."/>
            <person name="Montanini B."/>
            <person name="Muratet M."/>
            <person name="Nehls U."/>
            <person name="Niculita-Hirzel H."/>
            <person name="Oudot-Le Secq M.P."/>
            <person name="Peter M."/>
            <person name="Quesneville H."/>
            <person name="Rajashekar B."/>
            <person name="Reich M."/>
            <person name="Rouhier N."/>
            <person name="Schmutz J."/>
            <person name="Yin T."/>
            <person name="Chalot M."/>
            <person name="Henrissat B."/>
            <person name="Kuees U."/>
            <person name="Lucas S."/>
            <person name="Van de Peer Y."/>
            <person name="Podila G.K."/>
            <person name="Polle A."/>
            <person name="Pukkila P.J."/>
            <person name="Richardson P.M."/>
            <person name="Rouze P."/>
            <person name="Sanders I.R."/>
            <person name="Stajich J.E."/>
            <person name="Tunlid A."/>
            <person name="Tuskan G."/>
            <person name="Grigoriev I.V."/>
        </authorList>
    </citation>
    <scope>NUCLEOTIDE SEQUENCE [LARGE SCALE GENOMIC DNA]</scope>
    <source>
        <strain evidence="3">S238N-H82 / ATCC MYA-4686</strain>
    </source>
</reference>
<dbReference type="KEGG" id="lbc:LACBIDRAFT_314747"/>
<accession>B0DZ55</accession>
<evidence type="ECO:0000259" key="1">
    <source>
        <dbReference type="Pfam" id="PF00107"/>
    </source>
</evidence>
<dbReference type="Gene3D" id="3.90.180.10">
    <property type="entry name" value="Medium-chain alcohol dehydrogenases, catalytic domain"/>
    <property type="match status" value="1"/>
</dbReference>
<keyword evidence="3" id="KW-1185">Reference proteome</keyword>
<feature type="domain" description="Alcohol dehydrogenase-like C-terminal" evidence="1">
    <location>
        <begin position="99"/>
        <end position="174"/>
    </location>
</feature>
<proteinExistence type="predicted"/>
<evidence type="ECO:0000313" key="2">
    <source>
        <dbReference type="EMBL" id="EDR00176.1"/>
    </source>
</evidence>
<gene>
    <name evidence="2" type="ORF">LACBIDRAFT_314747</name>
</gene>
<dbReference type="Proteomes" id="UP000001194">
    <property type="component" value="Unassembled WGS sequence"/>
</dbReference>
<dbReference type="GeneID" id="6084855"/>
<dbReference type="Pfam" id="PF00107">
    <property type="entry name" value="ADH_zinc_N"/>
    <property type="match status" value="1"/>
</dbReference>
<dbReference type="HOGENOM" id="CLU_1315583_0_0_1"/>
<sequence length="209" mass="22732">MCRFKTLCVADPIWGVCYFSYTLAFERILIFRFIDAYLLDPFELSYDDVATLPVSLSAAYAGLYGNKALGAAFDAPVSASAIGKYVDTLLVVLGGSSSVGRYVIQLAKYSGFHPMITTTSLKHADELKSLGATHVIDRKASVVAEVRKLTDKPISIVFDAVSSADTQQAGVDVLGMSRCKCNVCKSRKPSVQINEVITVYKLQLAQRRG</sequence>
<dbReference type="GO" id="GO:0016651">
    <property type="term" value="F:oxidoreductase activity, acting on NAD(P)H"/>
    <property type="evidence" value="ECO:0007669"/>
    <property type="project" value="InterPro"/>
</dbReference>
<dbReference type="SUPFAM" id="SSF51735">
    <property type="entry name" value="NAD(P)-binding Rossmann-fold domains"/>
    <property type="match status" value="1"/>
</dbReference>
<name>B0DZ55_LACBS</name>
<dbReference type="InterPro" id="IPR036291">
    <property type="entry name" value="NAD(P)-bd_dom_sf"/>
</dbReference>
<dbReference type="AlphaFoldDB" id="B0DZ55"/>
<organism evidence="3">
    <name type="scientific">Laccaria bicolor (strain S238N-H82 / ATCC MYA-4686)</name>
    <name type="common">Bicoloured deceiver</name>
    <name type="synonym">Laccaria laccata var. bicolor</name>
    <dbReference type="NCBI Taxonomy" id="486041"/>
    <lineage>
        <taxon>Eukaryota</taxon>
        <taxon>Fungi</taxon>
        <taxon>Dikarya</taxon>
        <taxon>Basidiomycota</taxon>
        <taxon>Agaricomycotina</taxon>
        <taxon>Agaricomycetes</taxon>
        <taxon>Agaricomycetidae</taxon>
        <taxon>Agaricales</taxon>
        <taxon>Agaricineae</taxon>
        <taxon>Hydnangiaceae</taxon>
        <taxon>Laccaria</taxon>
    </lineage>
</organism>
<dbReference type="InParanoid" id="B0DZ55"/>
<dbReference type="OrthoDB" id="3233595at2759"/>
<dbReference type="PANTHER" id="PTHR45348">
    <property type="entry name" value="HYPOTHETICAL OXIDOREDUCTASE (EUROFUNG)"/>
    <property type="match status" value="1"/>
</dbReference>
<dbReference type="RefSeq" id="XP_001889233.1">
    <property type="nucleotide sequence ID" value="XM_001889198.1"/>
</dbReference>
<dbReference type="InterPro" id="IPR013149">
    <property type="entry name" value="ADH-like_C"/>
</dbReference>
<evidence type="ECO:0000313" key="3">
    <source>
        <dbReference type="Proteomes" id="UP000001194"/>
    </source>
</evidence>
<dbReference type="EMBL" id="DS547153">
    <property type="protein sequence ID" value="EDR00176.1"/>
    <property type="molecule type" value="Genomic_DNA"/>
</dbReference>
<dbReference type="InterPro" id="IPR047122">
    <property type="entry name" value="Trans-enoyl_RdTase-like"/>
</dbReference>
<dbReference type="PANTHER" id="PTHR45348:SF2">
    <property type="entry name" value="ZINC-TYPE ALCOHOL DEHYDROGENASE-LIKE PROTEIN C2E1P3.01"/>
    <property type="match status" value="1"/>
</dbReference>